<accession>A0ACC1JBX8</accession>
<keyword evidence="2" id="KW-1185">Reference proteome</keyword>
<dbReference type="Proteomes" id="UP001150603">
    <property type="component" value="Unassembled WGS sequence"/>
</dbReference>
<dbReference type="EMBL" id="JANBPW010001157">
    <property type="protein sequence ID" value="KAJ1945861.1"/>
    <property type="molecule type" value="Genomic_DNA"/>
</dbReference>
<protein>
    <submittedName>
        <fullName evidence="1">Translation initiation factor 3 subunit J component</fullName>
    </submittedName>
</protein>
<sequence>MSDWENEDFDETPVVKVPKKKWGDEDEDSDSSAPDNWDNSSDESESEDDDDKPKQAAVPAPKPKVKKSLSERIAERQVEREARKKELLGDDDDSEVDEEDIVSKKMQVRRAQVESDLQNTEDLFSGLTVKDTKVADVLSTINPKNQAEFDEFRKALVERIQKTQSHRMYVGFLESLIRDLALPLKDVDVRKFSSVLTTLANEKQRAARDAAKGKKKGGKKAVVKAPPKEQLDMNDYSRNFDDFDDFM</sequence>
<gene>
    <name evidence="1" type="primary">HCR1</name>
    <name evidence="1" type="ORF">FBU59_002186</name>
</gene>
<reference evidence="1" key="1">
    <citation type="submission" date="2022-07" db="EMBL/GenBank/DDBJ databases">
        <title>Phylogenomic reconstructions and comparative analyses of Kickxellomycotina fungi.</title>
        <authorList>
            <person name="Reynolds N.K."/>
            <person name="Stajich J.E."/>
            <person name="Barry K."/>
            <person name="Grigoriev I.V."/>
            <person name="Crous P."/>
            <person name="Smith M.E."/>
        </authorList>
    </citation>
    <scope>NUCLEOTIDE SEQUENCE</scope>
    <source>
        <strain evidence="1">NRRL 5244</strain>
    </source>
</reference>
<evidence type="ECO:0000313" key="2">
    <source>
        <dbReference type="Proteomes" id="UP001150603"/>
    </source>
</evidence>
<keyword evidence="1" id="KW-0396">Initiation factor</keyword>
<organism evidence="1 2">
    <name type="scientific">Linderina macrospora</name>
    <dbReference type="NCBI Taxonomy" id="4868"/>
    <lineage>
        <taxon>Eukaryota</taxon>
        <taxon>Fungi</taxon>
        <taxon>Fungi incertae sedis</taxon>
        <taxon>Zoopagomycota</taxon>
        <taxon>Kickxellomycotina</taxon>
        <taxon>Kickxellomycetes</taxon>
        <taxon>Kickxellales</taxon>
        <taxon>Kickxellaceae</taxon>
        <taxon>Linderina</taxon>
    </lineage>
</organism>
<keyword evidence="1" id="KW-0648">Protein biosynthesis</keyword>
<name>A0ACC1JBX8_9FUNG</name>
<proteinExistence type="predicted"/>
<comment type="caution">
    <text evidence="1">The sequence shown here is derived from an EMBL/GenBank/DDBJ whole genome shotgun (WGS) entry which is preliminary data.</text>
</comment>
<evidence type="ECO:0000313" key="1">
    <source>
        <dbReference type="EMBL" id="KAJ1945861.1"/>
    </source>
</evidence>